<evidence type="ECO:0000256" key="8">
    <source>
        <dbReference type="ARBA" id="ARBA00023163"/>
    </source>
</evidence>
<dbReference type="GO" id="GO:0003700">
    <property type="term" value="F:DNA-binding transcription factor activity"/>
    <property type="evidence" value="ECO:0007669"/>
    <property type="project" value="InterPro"/>
</dbReference>
<dbReference type="EMBL" id="LQBM01000004">
    <property type="protein sequence ID" value="KUG58076.1"/>
    <property type="molecule type" value="Genomic_DNA"/>
</dbReference>
<keyword evidence="2 9" id="KW-0963">Cytoplasm</keyword>
<dbReference type="InterPro" id="IPR011006">
    <property type="entry name" value="CheY-like_superfamily"/>
</dbReference>
<dbReference type="GO" id="GO:0003677">
    <property type="term" value="F:DNA binding"/>
    <property type="evidence" value="ECO:0007669"/>
    <property type="project" value="UniProtKB-KW"/>
</dbReference>
<name>A0A0W8IDN8_9MICC</name>
<evidence type="ECO:0000256" key="2">
    <source>
        <dbReference type="ARBA" id="ARBA00022490"/>
    </source>
</evidence>
<dbReference type="PANTHER" id="PTHR45526:SF1">
    <property type="entry name" value="TRANSCRIPTIONAL REGULATORY PROTEIN DCUR-RELATED"/>
    <property type="match status" value="1"/>
</dbReference>
<protein>
    <recommendedName>
        <fullName evidence="9">Transcriptional regulatory protein</fullName>
    </recommendedName>
</protein>
<gene>
    <name evidence="12" type="ORF">AVL63_06235</name>
</gene>
<evidence type="ECO:0000256" key="7">
    <source>
        <dbReference type="ARBA" id="ARBA00023159"/>
    </source>
</evidence>
<dbReference type="STRING" id="317018.AVL63_06235"/>
<dbReference type="OrthoDB" id="7187989at2"/>
<dbReference type="InterPro" id="IPR024187">
    <property type="entry name" value="Sig_transdc_resp-reg_cit/mal"/>
</dbReference>
<dbReference type="InterPro" id="IPR036388">
    <property type="entry name" value="WH-like_DNA-bd_sf"/>
</dbReference>
<keyword evidence="7 9" id="KW-0010">Activator</keyword>
<evidence type="ECO:0000259" key="11">
    <source>
        <dbReference type="PROSITE" id="PS50110"/>
    </source>
</evidence>
<keyword evidence="6 9" id="KW-0238">DNA-binding</keyword>
<keyword evidence="4 9" id="KW-0902">Two-component regulatory system</keyword>
<feature type="domain" description="Response regulatory" evidence="11">
    <location>
        <begin position="19"/>
        <end position="140"/>
    </location>
</feature>
<dbReference type="InterPro" id="IPR051271">
    <property type="entry name" value="2C-system_Tx_regulators"/>
</dbReference>
<dbReference type="SUPFAM" id="SSF52172">
    <property type="entry name" value="CheY-like"/>
    <property type="match status" value="1"/>
</dbReference>
<keyword evidence="13" id="KW-1185">Reference proteome</keyword>
<dbReference type="Gene3D" id="1.10.10.10">
    <property type="entry name" value="Winged helix-like DNA-binding domain superfamily/Winged helix DNA-binding domain"/>
    <property type="match status" value="1"/>
</dbReference>
<sequence>MTRSPAPSSRGPAGAAQVPVLIVDDDVRVARNHQELVDSMPGFTVVATAHTAAEALEAVRRHRPGLVLLDLFLPDRTGLAVLEELRSSAWLREVGVVDVLLITALRDVEHVRTTMAMGALHYLIKPFPLRQLRDQLERYAAARQRMSGLATVTQNDVDALFGMMRPMASRSMAKGLTAATAERVARELRSRQGDVSAVEVSESTGIARVTARRYLEHLCAEGRAELTLRYGQAGRPEHRYRWVP</sequence>
<keyword evidence="3 10" id="KW-0597">Phosphoprotein</keyword>
<accession>A0A0W8IDN8</accession>
<dbReference type="GO" id="GO:0005737">
    <property type="term" value="C:cytoplasm"/>
    <property type="evidence" value="ECO:0007669"/>
    <property type="project" value="UniProtKB-SubCell"/>
</dbReference>
<dbReference type="RefSeq" id="WP_058889308.1">
    <property type="nucleotide sequence ID" value="NZ_LQBM01000004.1"/>
</dbReference>
<dbReference type="PANTHER" id="PTHR45526">
    <property type="entry name" value="TRANSCRIPTIONAL REGULATORY PROTEIN DPIA"/>
    <property type="match status" value="1"/>
</dbReference>
<organism evidence="12 13">
    <name type="scientific">Nesterenkonia jeotgali</name>
    <dbReference type="NCBI Taxonomy" id="317018"/>
    <lineage>
        <taxon>Bacteria</taxon>
        <taxon>Bacillati</taxon>
        <taxon>Actinomycetota</taxon>
        <taxon>Actinomycetes</taxon>
        <taxon>Micrococcales</taxon>
        <taxon>Micrococcaceae</taxon>
        <taxon>Nesterenkonia</taxon>
    </lineage>
</organism>
<dbReference type="PROSITE" id="PS50110">
    <property type="entry name" value="RESPONSE_REGULATORY"/>
    <property type="match status" value="1"/>
</dbReference>
<evidence type="ECO:0000256" key="9">
    <source>
        <dbReference type="PIRNR" id="PIRNR006171"/>
    </source>
</evidence>
<comment type="subcellular location">
    <subcellularLocation>
        <location evidence="1 9">Cytoplasm</location>
    </subcellularLocation>
</comment>
<evidence type="ECO:0000256" key="1">
    <source>
        <dbReference type="ARBA" id="ARBA00004496"/>
    </source>
</evidence>
<dbReference type="AlphaFoldDB" id="A0A0W8IDN8"/>
<evidence type="ECO:0000256" key="10">
    <source>
        <dbReference type="PROSITE-ProRule" id="PRU00169"/>
    </source>
</evidence>
<evidence type="ECO:0000313" key="12">
    <source>
        <dbReference type="EMBL" id="KUG58076.1"/>
    </source>
</evidence>
<dbReference type="Pfam" id="PF00072">
    <property type="entry name" value="Response_reg"/>
    <property type="match status" value="1"/>
</dbReference>
<comment type="caution">
    <text evidence="12">The sequence shown here is derived from an EMBL/GenBank/DDBJ whole genome shotgun (WGS) entry which is preliminary data.</text>
</comment>
<reference evidence="13" key="1">
    <citation type="submission" date="2015-12" db="EMBL/GenBank/DDBJ databases">
        <authorList>
            <person name="Nair G.R."/>
            <person name="Kaur G."/>
            <person name="Mayilraj S."/>
        </authorList>
    </citation>
    <scope>NUCLEOTIDE SEQUENCE [LARGE SCALE GENOMIC DNA]</scope>
    <source>
        <strain evidence="13">CD08_7</strain>
    </source>
</reference>
<dbReference type="GO" id="GO:0000156">
    <property type="term" value="F:phosphorelay response regulator activity"/>
    <property type="evidence" value="ECO:0007669"/>
    <property type="project" value="TreeGrafter"/>
</dbReference>
<dbReference type="PIRSF" id="PIRSF006171">
    <property type="entry name" value="RR_citrat_malat"/>
    <property type="match status" value="1"/>
</dbReference>
<dbReference type="SMART" id="SM00448">
    <property type="entry name" value="REC"/>
    <property type="match status" value="1"/>
</dbReference>
<dbReference type="InterPro" id="IPR001789">
    <property type="entry name" value="Sig_transdc_resp-reg_receiver"/>
</dbReference>
<evidence type="ECO:0000313" key="13">
    <source>
        <dbReference type="Proteomes" id="UP000054023"/>
    </source>
</evidence>
<keyword evidence="8 9" id="KW-0804">Transcription</keyword>
<dbReference type="Proteomes" id="UP000054023">
    <property type="component" value="Unassembled WGS sequence"/>
</dbReference>
<evidence type="ECO:0000256" key="6">
    <source>
        <dbReference type="ARBA" id="ARBA00023125"/>
    </source>
</evidence>
<evidence type="ECO:0000256" key="5">
    <source>
        <dbReference type="ARBA" id="ARBA00023015"/>
    </source>
</evidence>
<dbReference type="Gene3D" id="3.40.50.2300">
    <property type="match status" value="1"/>
</dbReference>
<keyword evidence="5 9" id="KW-0805">Transcription regulation</keyword>
<feature type="modified residue" description="4-aspartylphosphate" evidence="10">
    <location>
        <position position="70"/>
    </location>
</feature>
<evidence type="ECO:0000256" key="3">
    <source>
        <dbReference type="ARBA" id="ARBA00022553"/>
    </source>
</evidence>
<evidence type="ECO:0000256" key="4">
    <source>
        <dbReference type="ARBA" id="ARBA00023012"/>
    </source>
</evidence>
<proteinExistence type="predicted"/>